<feature type="transmembrane region" description="Helical" evidence="3">
    <location>
        <begin position="61"/>
        <end position="79"/>
    </location>
</feature>
<dbReference type="PANTHER" id="PTHR45527:SF1">
    <property type="entry name" value="FATTY ACID SYNTHASE"/>
    <property type="match status" value="1"/>
</dbReference>
<dbReference type="Gene3D" id="3.30.300.30">
    <property type="match status" value="1"/>
</dbReference>
<dbReference type="KEGG" id="cpi:Cpin_3416"/>
<dbReference type="OrthoDB" id="4317020at2"/>
<dbReference type="Proteomes" id="UP000002215">
    <property type="component" value="Chromosome"/>
</dbReference>
<dbReference type="InterPro" id="IPR020459">
    <property type="entry name" value="AMP-binding"/>
</dbReference>
<dbReference type="CDD" id="cd05930">
    <property type="entry name" value="A_NRPS"/>
    <property type="match status" value="1"/>
</dbReference>
<dbReference type="SUPFAM" id="SSF47336">
    <property type="entry name" value="ACP-like"/>
    <property type="match status" value="1"/>
</dbReference>
<dbReference type="InterPro" id="IPR025110">
    <property type="entry name" value="AMP-bd_C"/>
</dbReference>
<dbReference type="GO" id="GO:0044550">
    <property type="term" value="P:secondary metabolite biosynthetic process"/>
    <property type="evidence" value="ECO:0007669"/>
    <property type="project" value="TreeGrafter"/>
</dbReference>
<dbReference type="Gene3D" id="3.40.50.12780">
    <property type="entry name" value="N-terminal domain of ligase-like"/>
    <property type="match status" value="1"/>
</dbReference>
<proteinExistence type="predicted"/>
<dbReference type="SMART" id="SM00823">
    <property type="entry name" value="PKS_PP"/>
    <property type="match status" value="1"/>
</dbReference>
<dbReference type="Pfam" id="PF13193">
    <property type="entry name" value="AMP-binding_C"/>
    <property type="match status" value="1"/>
</dbReference>
<dbReference type="AlphaFoldDB" id="A0A979G579"/>
<dbReference type="Pfam" id="PF00501">
    <property type="entry name" value="AMP-binding"/>
    <property type="match status" value="1"/>
</dbReference>
<dbReference type="Gene3D" id="1.10.1200.10">
    <property type="entry name" value="ACP-like"/>
    <property type="match status" value="1"/>
</dbReference>
<dbReference type="Pfam" id="PF00550">
    <property type="entry name" value="PP-binding"/>
    <property type="match status" value="1"/>
</dbReference>
<dbReference type="SUPFAM" id="SSF56801">
    <property type="entry name" value="Acetyl-CoA synthetase-like"/>
    <property type="match status" value="1"/>
</dbReference>
<evidence type="ECO:0000313" key="6">
    <source>
        <dbReference type="Proteomes" id="UP000002215"/>
    </source>
</evidence>
<evidence type="ECO:0000256" key="1">
    <source>
        <dbReference type="ARBA" id="ARBA00022450"/>
    </source>
</evidence>
<dbReference type="InterPro" id="IPR000873">
    <property type="entry name" value="AMP-dep_synth/lig_dom"/>
</dbReference>
<dbReference type="RefSeq" id="WP_012791059.1">
    <property type="nucleotide sequence ID" value="NC_013132.1"/>
</dbReference>
<sequence length="1020" mass="113569">MEILNAAIQKQSFEYWLKKITVQNDWLADYMEEQKELPLLLSEEIPGSVVEDLRKVARNDISAYVLFFSVYSFLLYRYFGKNCLITSADLKLFSPSSAERLLFYASAISEDTTVKEMITGFQQELMAVLEKRDIDIYALLGAAENKGVDTDRLQCFAFQHETASEQSQLADKSRLKLLIRENEGALTVQLQVNGFREGKLIGQQFIDHYAYLLSEIQHLLDRRIADIELPLPAVAKVAIPEDTTTVLDLFKTQAQQQPEQIALVSRGIQYTYAKLDDESNKLANYLLTEEQVTKGQPVALLLPRSEWILTGILGILKAGAAFVPLDPAWPVNRLQYILDDAGVEVLLTTTEYLAQLPSFKGKLFAFDIQQDMLPVAPAPEISINGSDAAYIMYTSGTTGQPKGVVIEHKGIANYATWLHNDFQFGAGDATILVTSYAFDLGYTAIWGAIPWGATLHIPGEDYSKMPEKLYDYLAAQQISFIKLTPSLFHLLLNVTNNTNRLSLKKIFLGGEMIRPTDIAAFTADYPDTLFVNHYGPTESTVGCIFHRVRRETFSSFAARPVIGRPIRNTEVLILDEYLHVLPHGVWGEICVSGPGVAKGYLNKPEVTEKQFVSKDLAVNGRVYRTGDYGRYLGNGTIELKGRKDNQAKIRGYRVELEEIEKCLANYPDIHEAAVLLQRAAGDQHAKLVAFYTLAETRKEVSSEAIINFLKAYLPEYMIPSDIIPLDVMPVNENGKLNRQELSASLATKNTRRRSKQVSPVNETERIILKVWQDVLKRNDISTIDSFFELGGNSLLLVQVNITLNEFFPSLTITDLFAHINIAALAAHIDRTDDTTGMSLAGTGIHFPADYFGAETPSAELFVALSEEASASVSASAIACGISEIDICIGTFAYALGKSAETGDVLFHLYEGEGKLKRLSVPVHRAETKEQLYSTAALQRAHPELVFQADSVIRPTTKDEMTWPLISLNGKPAVANGIFDIILTIQQKEGVLAFSLEHTPRLNPEKIEALLDLFVSMLERA</sequence>
<keyword evidence="1" id="KW-0596">Phosphopantetheine</keyword>
<organism evidence="5 6">
    <name type="scientific">Chitinophaga pinensis (strain ATCC 43595 / DSM 2588 / LMG 13176 / NBRC 15968 / NCIMB 11800 / UQM 2034)</name>
    <dbReference type="NCBI Taxonomy" id="485918"/>
    <lineage>
        <taxon>Bacteria</taxon>
        <taxon>Pseudomonadati</taxon>
        <taxon>Bacteroidota</taxon>
        <taxon>Chitinophagia</taxon>
        <taxon>Chitinophagales</taxon>
        <taxon>Chitinophagaceae</taxon>
        <taxon>Chitinophaga</taxon>
    </lineage>
</organism>
<dbReference type="GO" id="GO:0043041">
    <property type="term" value="P:amino acid activation for nonribosomal peptide biosynthetic process"/>
    <property type="evidence" value="ECO:0007669"/>
    <property type="project" value="TreeGrafter"/>
</dbReference>
<keyword evidence="3" id="KW-1133">Transmembrane helix</keyword>
<reference evidence="5 6" key="2">
    <citation type="journal article" date="2010" name="Stand. Genomic Sci.">
        <title>Complete genome sequence of Chitinophaga pinensis type strain (UQM 2034).</title>
        <authorList>
            <person name="Glavina Del Rio T."/>
            <person name="Abt B."/>
            <person name="Spring S."/>
            <person name="Lapidus A."/>
            <person name="Nolan M."/>
            <person name="Tice H."/>
            <person name="Copeland A."/>
            <person name="Cheng J.F."/>
            <person name="Chen F."/>
            <person name="Bruce D."/>
            <person name="Goodwin L."/>
            <person name="Pitluck S."/>
            <person name="Ivanova N."/>
            <person name="Mavromatis K."/>
            <person name="Mikhailova N."/>
            <person name="Pati A."/>
            <person name="Chen A."/>
            <person name="Palaniappan K."/>
            <person name="Land M."/>
            <person name="Hauser L."/>
            <person name="Chang Y.J."/>
            <person name="Jeffries C.D."/>
            <person name="Chain P."/>
            <person name="Saunders E."/>
            <person name="Detter J.C."/>
            <person name="Brettin T."/>
            <person name="Rohde M."/>
            <person name="Goker M."/>
            <person name="Bristow J."/>
            <person name="Eisen J.A."/>
            <person name="Markowitz V."/>
            <person name="Hugenholtz P."/>
            <person name="Kyrpides N.C."/>
            <person name="Klenk H.P."/>
            <person name="Lucas S."/>
        </authorList>
    </citation>
    <scope>NUCLEOTIDE SEQUENCE [LARGE SCALE GENOMIC DNA]</scope>
    <source>
        <strain evidence="6">ATCC 43595 / DSM 2588 / LMG 13176 / NBRC 15968 / NCIMB 11800 / UQM 2034</strain>
    </source>
</reference>
<dbReference type="InterPro" id="IPR009081">
    <property type="entry name" value="PP-bd_ACP"/>
</dbReference>
<dbReference type="FunFam" id="3.40.50.980:FF:000001">
    <property type="entry name" value="Non-ribosomal peptide synthetase"/>
    <property type="match status" value="1"/>
</dbReference>
<evidence type="ECO:0000313" key="5">
    <source>
        <dbReference type="EMBL" id="ACU60883.1"/>
    </source>
</evidence>
<name>A0A979G579_CHIPD</name>
<evidence type="ECO:0000256" key="2">
    <source>
        <dbReference type="ARBA" id="ARBA00022553"/>
    </source>
</evidence>
<dbReference type="InterPro" id="IPR010071">
    <property type="entry name" value="AA_adenyl_dom"/>
</dbReference>
<dbReference type="NCBIfam" id="TIGR01733">
    <property type="entry name" value="AA-adenyl-dom"/>
    <property type="match status" value="1"/>
</dbReference>
<dbReference type="PROSITE" id="PS00455">
    <property type="entry name" value="AMP_BINDING"/>
    <property type="match status" value="1"/>
</dbReference>
<evidence type="ECO:0000259" key="4">
    <source>
        <dbReference type="PROSITE" id="PS50075"/>
    </source>
</evidence>
<reference evidence="6" key="1">
    <citation type="submission" date="2009-08" db="EMBL/GenBank/DDBJ databases">
        <title>The complete genome of Chitinophaga pinensis DSM 2588.</title>
        <authorList>
            <consortium name="US DOE Joint Genome Institute (JGI-PGF)"/>
            <person name="Lucas S."/>
            <person name="Copeland A."/>
            <person name="Lapidus A."/>
            <person name="Glavina del Rio T."/>
            <person name="Dalin E."/>
            <person name="Tice H."/>
            <person name="Bruce D."/>
            <person name="Goodwin L."/>
            <person name="Pitluck S."/>
            <person name="Kyrpides N."/>
            <person name="Mavromatis K."/>
            <person name="Ivanova N."/>
            <person name="Mikhailova N."/>
            <person name="Sims D."/>
            <person name="Meinche L."/>
            <person name="Brettin T."/>
            <person name="Detter J.C."/>
            <person name="Han C."/>
            <person name="Larimer F."/>
            <person name="Land M."/>
            <person name="Hauser L."/>
            <person name="Markowitz V."/>
            <person name="Cheng J.-F."/>
            <person name="Hugenholtz P."/>
            <person name="Woyke T."/>
            <person name="Wu D."/>
            <person name="Spring S."/>
            <person name="Klenk H.-P."/>
            <person name="Eisen J.A."/>
        </authorList>
    </citation>
    <scope>NUCLEOTIDE SEQUENCE [LARGE SCALE GENOMIC DNA]</scope>
    <source>
        <strain evidence="6">ATCC 43595 / DSM 2588 / LMG 13176 / NBRC 15968 / NCIMB 11800 / UQM 2034</strain>
    </source>
</reference>
<dbReference type="PRINTS" id="PR00154">
    <property type="entry name" value="AMPBINDING"/>
</dbReference>
<accession>A0A979G579</accession>
<dbReference type="GO" id="GO:0005737">
    <property type="term" value="C:cytoplasm"/>
    <property type="evidence" value="ECO:0007669"/>
    <property type="project" value="TreeGrafter"/>
</dbReference>
<keyword evidence="3" id="KW-0812">Transmembrane</keyword>
<dbReference type="InterPro" id="IPR042099">
    <property type="entry name" value="ANL_N_sf"/>
</dbReference>
<keyword evidence="2" id="KW-0597">Phosphoprotein</keyword>
<evidence type="ECO:0000256" key="3">
    <source>
        <dbReference type="SAM" id="Phobius"/>
    </source>
</evidence>
<dbReference type="InterPro" id="IPR036736">
    <property type="entry name" value="ACP-like_sf"/>
</dbReference>
<dbReference type="InterPro" id="IPR045851">
    <property type="entry name" value="AMP-bd_C_sf"/>
</dbReference>
<dbReference type="PROSITE" id="PS50075">
    <property type="entry name" value="CARRIER"/>
    <property type="match status" value="1"/>
</dbReference>
<dbReference type="InterPro" id="IPR020845">
    <property type="entry name" value="AMP-binding_CS"/>
</dbReference>
<protein>
    <submittedName>
        <fullName evidence="5">Amino acid adenylation domain protein</fullName>
    </submittedName>
</protein>
<dbReference type="PANTHER" id="PTHR45527">
    <property type="entry name" value="NONRIBOSOMAL PEPTIDE SYNTHETASE"/>
    <property type="match status" value="1"/>
</dbReference>
<gene>
    <name evidence="5" type="ordered locus">Cpin_3416</name>
</gene>
<feature type="domain" description="Carrier" evidence="4">
    <location>
        <begin position="758"/>
        <end position="832"/>
    </location>
</feature>
<dbReference type="EMBL" id="CP001699">
    <property type="protein sequence ID" value="ACU60883.1"/>
    <property type="molecule type" value="Genomic_DNA"/>
</dbReference>
<dbReference type="GO" id="GO:0031177">
    <property type="term" value="F:phosphopantetheine binding"/>
    <property type="evidence" value="ECO:0007669"/>
    <property type="project" value="InterPro"/>
</dbReference>
<dbReference type="InterPro" id="IPR020806">
    <property type="entry name" value="PKS_PP-bd"/>
</dbReference>
<keyword evidence="3" id="KW-0472">Membrane</keyword>